<feature type="compositionally biased region" description="Basic residues" evidence="1">
    <location>
        <begin position="35"/>
        <end position="50"/>
    </location>
</feature>
<evidence type="ECO:0000313" key="3">
    <source>
        <dbReference type="EMBL" id="SMR48467.1"/>
    </source>
</evidence>
<evidence type="ECO:0000313" key="4">
    <source>
        <dbReference type="Proteomes" id="UP000245764"/>
    </source>
</evidence>
<keyword evidence="2" id="KW-1133">Transmembrane helix</keyword>
<keyword evidence="2" id="KW-0812">Transmembrane</keyword>
<organism evidence="3 4">
    <name type="scientific">Zymoseptoria tritici ST99CH_1E4</name>
    <dbReference type="NCBI Taxonomy" id="1276532"/>
    <lineage>
        <taxon>Eukaryota</taxon>
        <taxon>Fungi</taxon>
        <taxon>Dikarya</taxon>
        <taxon>Ascomycota</taxon>
        <taxon>Pezizomycotina</taxon>
        <taxon>Dothideomycetes</taxon>
        <taxon>Dothideomycetidae</taxon>
        <taxon>Mycosphaerellales</taxon>
        <taxon>Mycosphaerellaceae</taxon>
        <taxon>Zymoseptoria</taxon>
    </lineage>
</organism>
<gene>
    <name evidence="3" type="ORF">ZT1E4_G3857</name>
</gene>
<dbReference type="EMBL" id="LT854255">
    <property type="protein sequence ID" value="SMR48467.1"/>
    <property type="molecule type" value="Genomic_DNA"/>
</dbReference>
<sequence>MPPKRKATLNTPPESDERPRQHAAGPSPTLITPKPKAKRRAKGQGKRRRKITPEEAAVLEAAAMTDRIQSNAQHRDRRLRGILNLPTELVQKIGDELIALGEENTKPLAVLEAHRYLEAMLAEQTIKQAVIPFTFDMSEYYPNSHRFSVEFHAMRDIFRRDIRFISFRITNLGLASIYSFGLIAYEFYRRYRMDHRKINPCKPVRLDTGLNKEERQILTTLNTRRRTTRALLETPSYLTALEYDKKAITVSFDVVQDFSNGDDLPPRLRRNLIDSLFQGVMWFGQQNDGRGMAISNLWVETKLYFAFKNGFGIPENFQTAFFWFAEVFLGGNAFFDPDVSFEKQQEKEVKVAMDREREKRRGGGNF</sequence>
<keyword evidence="2" id="KW-0472">Membrane</keyword>
<name>A0A2H1G4H2_ZYMTR</name>
<dbReference type="AlphaFoldDB" id="A0A2H1G4H2"/>
<dbReference type="Proteomes" id="UP000245764">
    <property type="component" value="Chromosome 3"/>
</dbReference>
<evidence type="ECO:0000256" key="2">
    <source>
        <dbReference type="SAM" id="Phobius"/>
    </source>
</evidence>
<protein>
    <submittedName>
        <fullName evidence="3">Uncharacterized protein</fullName>
    </submittedName>
</protein>
<proteinExistence type="predicted"/>
<feature type="transmembrane region" description="Helical" evidence="2">
    <location>
        <begin position="169"/>
        <end position="188"/>
    </location>
</feature>
<evidence type="ECO:0000256" key="1">
    <source>
        <dbReference type="SAM" id="MobiDB-lite"/>
    </source>
</evidence>
<feature type="region of interest" description="Disordered" evidence="1">
    <location>
        <begin position="1"/>
        <end position="52"/>
    </location>
</feature>
<reference evidence="4" key="1">
    <citation type="submission" date="2017-05" db="EMBL/GenBank/DDBJ databases">
        <authorList>
            <person name="Song R."/>
            <person name="Chenine A.L."/>
            <person name="Ruprecht R.M."/>
        </authorList>
    </citation>
    <scope>NUCLEOTIDE SEQUENCE [LARGE SCALE GENOMIC DNA]</scope>
</reference>
<accession>A0A2H1G4H2</accession>